<dbReference type="Proteomes" id="UP001054837">
    <property type="component" value="Unassembled WGS sequence"/>
</dbReference>
<evidence type="ECO:0000313" key="2">
    <source>
        <dbReference type="Proteomes" id="UP001054837"/>
    </source>
</evidence>
<evidence type="ECO:0000313" key="1">
    <source>
        <dbReference type="EMBL" id="GIX82642.1"/>
    </source>
</evidence>
<organism evidence="1 2">
    <name type="scientific">Caerostris darwini</name>
    <dbReference type="NCBI Taxonomy" id="1538125"/>
    <lineage>
        <taxon>Eukaryota</taxon>
        <taxon>Metazoa</taxon>
        <taxon>Ecdysozoa</taxon>
        <taxon>Arthropoda</taxon>
        <taxon>Chelicerata</taxon>
        <taxon>Arachnida</taxon>
        <taxon>Araneae</taxon>
        <taxon>Araneomorphae</taxon>
        <taxon>Entelegynae</taxon>
        <taxon>Araneoidea</taxon>
        <taxon>Araneidae</taxon>
        <taxon>Caerostris</taxon>
    </lineage>
</organism>
<accession>A0AAV4NCV1</accession>
<protein>
    <submittedName>
        <fullName evidence="1">Uncharacterized protein</fullName>
    </submittedName>
</protein>
<gene>
    <name evidence="1" type="ORF">CDAR_295581</name>
</gene>
<proteinExistence type="predicted"/>
<sequence length="113" mass="13147">MLDSSYSNYLIKEDLTCILYELDFGIIICLPGEMFGTSKSDCNLVNFVTKRKSYLQLFRLQSPKYHGKLPIFMHQEVFKTSYLPLETWYAVLHNNLMMTFISCFTKESGGDSF</sequence>
<keyword evidence="2" id="KW-1185">Reference proteome</keyword>
<comment type="caution">
    <text evidence="1">The sequence shown here is derived from an EMBL/GenBank/DDBJ whole genome shotgun (WGS) entry which is preliminary data.</text>
</comment>
<dbReference type="AlphaFoldDB" id="A0AAV4NCV1"/>
<reference evidence="1 2" key="1">
    <citation type="submission" date="2021-06" db="EMBL/GenBank/DDBJ databases">
        <title>Caerostris darwini draft genome.</title>
        <authorList>
            <person name="Kono N."/>
            <person name="Arakawa K."/>
        </authorList>
    </citation>
    <scope>NUCLEOTIDE SEQUENCE [LARGE SCALE GENOMIC DNA]</scope>
</reference>
<name>A0AAV4NCV1_9ARAC</name>
<dbReference type="EMBL" id="BPLQ01001534">
    <property type="protein sequence ID" value="GIX82642.1"/>
    <property type="molecule type" value="Genomic_DNA"/>
</dbReference>